<name>A0AAW2ZB77_9EUKA</name>
<proteinExistence type="predicted"/>
<comment type="caution">
    <text evidence="3">The sequence shown here is derived from an EMBL/GenBank/DDBJ whole genome shotgun (WGS) entry which is preliminary data.</text>
</comment>
<keyword evidence="4" id="KW-1185">Reference proteome</keyword>
<evidence type="ECO:0000313" key="3">
    <source>
        <dbReference type="EMBL" id="KAL0485931.1"/>
    </source>
</evidence>
<keyword evidence="2" id="KW-0732">Signal</keyword>
<organism evidence="3 4">
    <name type="scientific">Acrasis kona</name>
    <dbReference type="NCBI Taxonomy" id="1008807"/>
    <lineage>
        <taxon>Eukaryota</taxon>
        <taxon>Discoba</taxon>
        <taxon>Heterolobosea</taxon>
        <taxon>Tetramitia</taxon>
        <taxon>Eutetramitia</taxon>
        <taxon>Acrasidae</taxon>
        <taxon>Acrasis</taxon>
    </lineage>
</organism>
<sequence>MKAFILILLVAVCFVTAEYLTYPKCTKDHTDVLEARSSIVICEPNRLFRNATFTYTVANKLPSPPTVLVSIYTSATAPITFTNDGESATLQVTFDVPTIITKIMVTNKNLISDITSVRTDLKYLIIEEPSVPANVKLALGLSFGTLGILILVGGVTLLACFLGKKKFEYESF</sequence>
<dbReference type="Proteomes" id="UP001431209">
    <property type="component" value="Unassembled WGS sequence"/>
</dbReference>
<keyword evidence="1" id="KW-0472">Membrane</keyword>
<keyword evidence="1" id="KW-1133">Transmembrane helix</keyword>
<keyword evidence="1 3" id="KW-0812">Transmembrane</keyword>
<dbReference type="AlphaFoldDB" id="A0AAW2ZB77"/>
<evidence type="ECO:0000313" key="4">
    <source>
        <dbReference type="Proteomes" id="UP001431209"/>
    </source>
</evidence>
<evidence type="ECO:0000256" key="1">
    <source>
        <dbReference type="SAM" id="Phobius"/>
    </source>
</evidence>
<evidence type="ECO:0000256" key="2">
    <source>
        <dbReference type="SAM" id="SignalP"/>
    </source>
</evidence>
<feature type="transmembrane region" description="Helical" evidence="1">
    <location>
        <begin position="137"/>
        <end position="162"/>
    </location>
</feature>
<dbReference type="EMBL" id="JAOPGA020001186">
    <property type="protein sequence ID" value="KAL0485931.1"/>
    <property type="molecule type" value="Genomic_DNA"/>
</dbReference>
<accession>A0AAW2ZB77</accession>
<feature type="signal peptide" evidence="2">
    <location>
        <begin position="1"/>
        <end position="17"/>
    </location>
</feature>
<reference evidence="3 4" key="1">
    <citation type="submission" date="2024-03" db="EMBL/GenBank/DDBJ databases">
        <title>The Acrasis kona genome and developmental transcriptomes reveal deep origins of eukaryotic multicellular pathways.</title>
        <authorList>
            <person name="Sheikh S."/>
            <person name="Fu C.-J."/>
            <person name="Brown M.W."/>
            <person name="Baldauf S.L."/>
        </authorList>
    </citation>
    <scope>NUCLEOTIDE SEQUENCE [LARGE SCALE GENOMIC DNA]</scope>
    <source>
        <strain evidence="3 4">ATCC MYA-3509</strain>
    </source>
</reference>
<gene>
    <name evidence="3" type="ORF">AKO1_001679</name>
</gene>
<protein>
    <submittedName>
        <fullName evidence="3">1 TM domain-containing transmembrane protein</fullName>
    </submittedName>
</protein>
<feature type="chain" id="PRO_5043643690" evidence="2">
    <location>
        <begin position="18"/>
        <end position="172"/>
    </location>
</feature>